<sequence length="198" mass="21307">MRTAILLLATSITLALSAPTSTAVGDSTNDSADEPSTVTKHVTRAVTITATVTATSNPHIDPPQNWEKELSRQRQAYPTLPTSIEICSSPLAQNQTTRDDSRSCIEGITRKAGTCLNIFGKGRPNNPDVDNSIDGTILDGGAGAVIFRGSTFCWLFDTEDCFGERIVVKEDEGDDLSGDGEGENWDGKVRSLACWRKD</sequence>
<evidence type="ECO:0000313" key="3">
    <source>
        <dbReference type="Proteomes" id="UP000490939"/>
    </source>
</evidence>
<comment type="caution">
    <text evidence="2">The sequence shown here is derived from an EMBL/GenBank/DDBJ whole genome shotgun (WGS) entry which is preliminary data.</text>
</comment>
<evidence type="ECO:0000256" key="1">
    <source>
        <dbReference type="SAM" id="SignalP"/>
    </source>
</evidence>
<evidence type="ECO:0008006" key="4">
    <source>
        <dbReference type="Google" id="ProtNLM"/>
    </source>
</evidence>
<dbReference type="AlphaFoldDB" id="A0A8H3V4H8"/>
<accession>A0A8H3V4H8</accession>
<gene>
    <name evidence="2" type="ORF">EG327_006514</name>
</gene>
<feature type="signal peptide" evidence="1">
    <location>
        <begin position="1"/>
        <end position="17"/>
    </location>
</feature>
<dbReference type="EMBL" id="WNWR01000383">
    <property type="protein sequence ID" value="KAE9980568.1"/>
    <property type="molecule type" value="Genomic_DNA"/>
</dbReference>
<keyword evidence="3" id="KW-1185">Reference proteome</keyword>
<reference evidence="2 3" key="1">
    <citation type="submission" date="2019-07" db="EMBL/GenBank/DDBJ databases">
        <title>Venturia inaequalis Genome Resource.</title>
        <authorList>
            <person name="Lichtner F.J."/>
        </authorList>
    </citation>
    <scope>NUCLEOTIDE SEQUENCE [LARGE SCALE GENOMIC DNA]</scope>
    <source>
        <strain evidence="2 3">DMI_063113</strain>
    </source>
</reference>
<proteinExistence type="predicted"/>
<name>A0A8H3V4H8_VENIN</name>
<protein>
    <recommendedName>
        <fullName evidence="4">Ecp2 effector protein domain-containing protein</fullName>
    </recommendedName>
</protein>
<dbReference type="Proteomes" id="UP000490939">
    <property type="component" value="Unassembled WGS sequence"/>
</dbReference>
<organism evidence="2 3">
    <name type="scientific">Venturia inaequalis</name>
    <name type="common">Apple scab fungus</name>
    <dbReference type="NCBI Taxonomy" id="5025"/>
    <lineage>
        <taxon>Eukaryota</taxon>
        <taxon>Fungi</taxon>
        <taxon>Dikarya</taxon>
        <taxon>Ascomycota</taxon>
        <taxon>Pezizomycotina</taxon>
        <taxon>Dothideomycetes</taxon>
        <taxon>Pleosporomycetidae</taxon>
        <taxon>Venturiales</taxon>
        <taxon>Venturiaceae</taxon>
        <taxon>Venturia</taxon>
    </lineage>
</organism>
<evidence type="ECO:0000313" key="2">
    <source>
        <dbReference type="EMBL" id="KAE9980568.1"/>
    </source>
</evidence>
<keyword evidence="1" id="KW-0732">Signal</keyword>
<feature type="chain" id="PRO_5034652321" description="Ecp2 effector protein domain-containing protein" evidence="1">
    <location>
        <begin position="18"/>
        <end position="198"/>
    </location>
</feature>